<proteinExistence type="predicted"/>
<evidence type="ECO:0000313" key="2">
    <source>
        <dbReference type="EMBL" id="SPY32210.1"/>
    </source>
</evidence>
<dbReference type="AlphaFoldDB" id="A0A2X1XDA3"/>
<dbReference type="Pfam" id="PF01425">
    <property type="entry name" value="Amidase"/>
    <property type="match status" value="1"/>
</dbReference>
<dbReference type="EMBL" id="UATM01000011">
    <property type="protein sequence ID" value="SPY32210.1"/>
    <property type="molecule type" value="Genomic_DNA"/>
</dbReference>
<organism evidence="2 3">
    <name type="scientific">Peptoniphilus harei</name>
    <dbReference type="NCBI Taxonomy" id="54005"/>
    <lineage>
        <taxon>Bacteria</taxon>
        <taxon>Bacillati</taxon>
        <taxon>Bacillota</taxon>
        <taxon>Tissierellia</taxon>
        <taxon>Tissierellales</taxon>
        <taxon>Peptoniphilaceae</taxon>
        <taxon>Peptoniphilus</taxon>
    </lineage>
</organism>
<dbReference type="InterPro" id="IPR023631">
    <property type="entry name" value="Amidase_dom"/>
</dbReference>
<reference evidence="2 3" key="1">
    <citation type="submission" date="2018-06" db="EMBL/GenBank/DDBJ databases">
        <authorList>
            <consortium name="Pathogen Informatics"/>
            <person name="Doyle S."/>
        </authorList>
    </citation>
    <scope>NUCLEOTIDE SEQUENCE [LARGE SCALE GENOMIC DNA]</scope>
    <source>
        <strain evidence="2 3">NCTC13076</strain>
    </source>
</reference>
<sequence length="73" mass="7504">MGSAASVSANMAAISIGSDTGGSVRQPSSFCKTVGMKPTYGSISRFGMSSMANTFDQPGVIANDVRDLAMMFT</sequence>
<accession>A0A2X1XDA3</accession>
<dbReference type="PANTHER" id="PTHR11895:SF151">
    <property type="entry name" value="GLUTAMYL-TRNA(GLN) AMIDOTRANSFERASE SUBUNIT A"/>
    <property type="match status" value="1"/>
</dbReference>
<dbReference type="SUPFAM" id="SSF75304">
    <property type="entry name" value="Amidase signature (AS) enzymes"/>
    <property type="match status" value="1"/>
</dbReference>
<evidence type="ECO:0000259" key="1">
    <source>
        <dbReference type="Pfam" id="PF01425"/>
    </source>
</evidence>
<dbReference type="GO" id="GO:0016874">
    <property type="term" value="F:ligase activity"/>
    <property type="evidence" value="ECO:0007669"/>
    <property type="project" value="UniProtKB-KW"/>
</dbReference>
<dbReference type="Proteomes" id="UP000250070">
    <property type="component" value="Unassembled WGS sequence"/>
</dbReference>
<dbReference type="PANTHER" id="PTHR11895">
    <property type="entry name" value="TRANSAMIDASE"/>
    <property type="match status" value="1"/>
</dbReference>
<dbReference type="InterPro" id="IPR036928">
    <property type="entry name" value="AS_sf"/>
</dbReference>
<dbReference type="Gene3D" id="3.90.1300.10">
    <property type="entry name" value="Amidase signature (AS) domain"/>
    <property type="match status" value="1"/>
</dbReference>
<dbReference type="GO" id="GO:0016740">
    <property type="term" value="F:transferase activity"/>
    <property type="evidence" value="ECO:0007669"/>
    <property type="project" value="UniProtKB-KW"/>
</dbReference>
<evidence type="ECO:0000313" key="3">
    <source>
        <dbReference type="Proteomes" id="UP000250070"/>
    </source>
</evidence>
<dbReference type="InterPro" id="IPR000120">
    <property type="entry name" value="Amidase"/>
</dbReference>
<gene>
    <name evidence="2" type="primary">gatA_2</name>
    <name evidence="2" type="ORF">NCTC13076_00109</name>
</gene>
<keyword evidence="2" id="KW-0808">Transferase</keyword>
<dbReference type="EC" id="6.3.5.-" evidence="2"/>
<feature type="domain" description="Amidase" evidence="1">
    <location>
        <begin position="2"/>
        <end position="72"/>
    </location>
</feature>
<keyword evidence="2" id="KW-0436">Ligase</keyword>
<name>A0A2X1XDA3_9FIRM</name>
<protein>
    <submittedName>
        <fullName evidence="2">Glutamyl-tRNA(Gln) amidotransferase subunit A</fullName>
        <ecNumber evidence="2">6.3.5.-</ecNumber>
    </submittedName>
</protein>